<proteinExistence type="predicted"/>
<dbReference type="AlphaFoldDB" id="A0AAD9W4E2"/>
<protein>
    <submittedName>
        <fullName evidence="2">Uncharacterized protein</fullName>
    </submittedName>
</protein>
<keyword evidence="1" id="KW-1133">Transmembrane helix</keyword>
<evidence type="ECO:0000313" key="2">
    <source>
        <dbReference type="EMBL" id="KAK2607689.1"/>
    </source>
</evidence>
<dbReference type="EMBL" id="JAUJFL010000003">
    <property type="protein sequence ID" value="KAK2607689.1"/>
    <property type="molecule type" value="Genomic_DNA"/>
</dbReference>
<accession>A0AAD9W4E2</accession>
<dbReference type="Proteomes" id="UP001265746">
    <property type="component" value="Unassembled WGS sequence"/>
</dbReference>
<gene>
    <name evidence="2" type="ORF">N8I77_006350</name>
</gene>
<evidence type="ECO:0000256" key="1">
    <source>
        <dbReference type="SAM" id="Phobius"/>
    </source>
</evidence>
<organism evidence="2 3">
    <name type="scientific">Phomopsis amygdali</name>
    <name type="common">Fusicoccum amygdali</name>
    <dbReference type="NCBI Taxonomy" id="1214568"/>
    <lineage>
        <taxon>Eukaryota</taxon>
        <taxon>Fungi</taxon>
        <taxon>Dikarya</taxon>
        <taxon>Ascomycota</taxon>
        <taxon>Pezizomycotina</taxon>
        <taxon>Sordariomycetes</taxon>
        <taxon>Sordariomycetidae</taxon>
        <taxon>Diaporthales</taxon>
        <taxon>Diaporthaceae</taxon>
        <taxon>Diaporthe</taxon>
    </lineage>
</organism>
<keyword evidence="1" id="KW-0472">Membrane</keyword>
<reference evidence="2" key="1">
    <citation type="submission" date="2023-06" db="EMBL/GenBank/DDBJ databases">
        <authorList>
            <person name="Noh H."/>
        </authorList>
    </citation>
    <scope>NUCLEOTIDE SEQUENCE</scope>
    <source>
        <strain evidence="2">DUCC20226</strain>
    </source>
</reference>
<keyword evidence="3" id="KW-1185">Reference proteome</keyword>
<feature type="transmembrane region" description="Helical" evidence="1">
    <location>
        <begin position="12"/>
        <end position="36"/>
    </location>
</feature>
<keyword evidence="1" id="KW-0812">Transmembrane</keyword>
<evidence type="ECO:0000313" key="3">
    <source>
        <dbReference type="Proteomes" id="UP001265746"/>
    </source>
</evidence>
<name>A0AAD9W4E2_PHOAM</name>
<sequence>MSSVEVAGLAGTWVAAGLAFLGIFAIVGPLLVWWASRSERHQALMKIGLKNNGYLSRGLTVWPGIRFFQIERVPRLKKVTLFKVHEWRDFDLSKLKSIPESTVPWVQFGACLEAYGLKIQRGKELDTIEIEETKVLCLPVHKAYLFTFLVMGRYQRKLFQANPIKPVASDSMSCIALPARTQTILNRYRGTHLYGTTGSFTFHEGYDTGATGVLSFVTSLEQCQTRLVADRLSWSSIVLLALGYLPLPSGHYLSFAITDNNGAFGMISVPQFGGAPSIISLDSDSVVESESSHSSATDVSHPNKFHRQVQVDQKNLQRFRLEVYRLQTQEKRLRDLPIDLGDPDQKIRARVLKIISSAELSAVQGHLQGLAAMTFVPPQEEYVRVFKQSARKANSRNRDCVFITRASAQLFALGILHLPWSQNNYIVGRVLESNIVRNLLFEAAPACIRFLLRLQRMPSILRLSQTREDNFLEAAKKVLKPDEDIPGLYKPELSGLYELDEILSSMQHRTMEVSLMIGVLVLTNTEYRELIYQSVRQVSSTTSNLPKVDTEMDFEKGHVTVPGAFGIEHIFMVDLDCLLEDLPNHQRSQSRTIKVDFATVLLAALKAYIRSLMLENCIDGRDIEHVMRRNGDVYRVL</sequence>
<comment type="caution">
    <text evidence="2">The sequence shown here is derived from an EMBL/GenBank/DDBJ whole genome shotgun (WGS) entry which is preliminary data.</text>
</comment>